<gene>
    <name evidence="1" type="ORF">CEXT_772551</name>
</gene>
<evidence type="ECO:0000313" key="2">
    <source>
        <dbReference type="Proteomes" id="UP001054945"/>
    </source>
</evidence>
<organism evidence="1 2">
    <name type="scientific">Caerostris extrusa</name>
    <name type="common">Bark spider</name>
    <name type="synonym">Caerostris bankana</name>
    <dbReference type="NCBI Taxonomy" id="172846"/>
    <lineage>
        <taxon>Eukaryota</taxon>
        <taxon>Metazoa</taxon>
        <taxon>Ecdysozoa</taxon>
        <taxon>Arthropoda</taxon>
        <taxon>Chelicerata</taxon>
        <taxon>Arachnida</taxon>
        <taxon>Araneae</taxon>
        <taxon>Araneomorphae</taxon>
        <taxon>Entelegynae</taxon>
        <taxon>Araneoidea</taxon>
        <taxon>Araneidae</taxon>
        <taxon>Caerostris</taxon>
    </lineage>
</organism>
<keyword evidence="2" id="KW-1185">Reference proteome</keyword>
<name>A0AAV4NT98_CAEEX</name>
<evidence type="ECO:0000313" key="1">
    <source>
        <dbReference type="EMBL" id="GIX86834.1"/>
    </source>
</evidence>
<dbReference type="EMBL" id="BPLR01021174">
    <property type="protein sequence ID" value="GIX86834.1"/>
    <property type="molecule type" value="Genomic_DNA"/>
</dbReference>
<comment type="caution">
    <text evidence="1">The sequence shown here is derived from an EMBL/GenBank/DDBJ whole genome shotgun (WGS) entry which is preliminary data.</text>
</comment>
<accession>A0AAV4NT98</accession>
<protein>
    <submittedName>
        <fullName evidence="1">Uncharacterized protein</fullName>
    </submittedName>
</protein>
<sequence length="98" mass="11179">MKATIPDQPRASECNVRFPYNVNLNLLRMQMVSTSTCEIMRIEEFFTMRRGSSATLCRSINTIDTAVIRGSLRNAERAIRASSPERGLLFRSGIMEEY</sequence>
<dbReference type="Proteomes" id="UP001054945">
    <property type="component" value="Unassembled WGS sequence"/>
</dbReference>
<proteinExistence type="predicted"/>
<reference evidence="1 2" key="1">
    <citation type="submission" date="2021-06" db="EMBL/GenBank/DDBJ databases">
        <title>Caerostris extrusa draft genome.</title>
        <authorList>
            <person name="Kono N."/>
            <person name="Arakawa K."/>
        </authorList>
    </citation>
    <scope>NUCLEOTIDE SEQUENCE [LARGE SCALE GENOMIC DNA]</scope>
</reference>
<dbReference type="AlphaFoldDB" id="A0AAV4NT98"/>